<sequence length="95" mass="10931">MPLRSILKNQPVTNLISLANDKMLRELEQIVEERDRLKASIEAVPSNFSQLSPRSRSAQKLYVDDILDQMEQINVLIEDKYILLKETLSDADMVT</sequence>
<accession>A0A8R1UML9</accession>
<protein>
    <submittedName>
        <fullName evidence="1">Uncharacterized protein</fullName>
    </submittedName>
</protein>
<reference evidence="1" key="2">
    <citation type="submission" date="2022-06" db="UniProtKB">
        <authorList>
            <consortium name="EnsemblMetazoa"/>
        </authorList>
    </citation>
    <scope>IDENTIFICATION</scope>
    <source>
        <strain evidence="1">PS312</strain>
    </source>
</reference>
<organism evidence="1 2">
    <name type="scientific">Pristionchus pacificus</name>
    <name type="common">Parasitic nematode worm</name>
    <dbReference type="NCBI Taxonomy" id="54126"/>
    <lineage>
        <taxon>Eukaryota</taxon>
        <taxon>Metazoa</taxon>
        <taxon>Ecdysozoa</taxon>
        <taxon>Nematoda</taxon>
        <taxon>Chromadorea</taxon>
        <taxon>Rhabditida</taxon>
        <taxon>Rhabditina</taxon>
        <taxon>Diplogasteromorpha</taxon>
        <taxon>Diplogasteroidea</taxon>
        <taxon>Neodiplogasteridae</taxon>
        <taxon>Pristionchus</taxon>
    </lineage>
</organism>
<dbReference type="Proteomes" id="UP000005239">
    <property type="component" value="Unassembled WGS sequence"/>
</dbReference>
<dbReference type="EnsemblMetazoa" id="PPA34167.1">
    <property type="protein sequence ID" value="PPA34167.1"/>
    <property type="gene ID" value="WBGene00272536"/>
</dbReference>
<keyword evidence="2" id="KW-1185">Reference proteome</keyword>
<gene>
    <name evidence="1" type="primary">WBGene00272536</name>
</gene>
<reference evidence="2" key="1">
    <citation type="journal article" date="2008" name="Nat. Genet.">
        <title>The Pristionchus pacificus genome provides a unique perspective on nematode lifestyle and parasitism.</title>
        <authorList>
            <person name="Dieterich C."/>
            <person name="Clifton S.W."/>
            <person name="Schuster L.N."/>
            <person name="Chinwalla A."/>
            <person name="Delehaunty K."/>
            <person name="Dinkelacker I."/>
            <person name="Fulton L."/>
            <person name="Fulton R."/>
            <person name="Godfrey J."/>
            <person name="Minx P."/>
            <person name="Mitreva M."/>
            <person name="Roeseler W."/>
            <person name="Tian H."/>
            <person name="Witte H."/>
            <person name="Yang S.P."/>
            <person name="Wilson R.K."/>
            <person name="Sommer R.J."/>
        </authorList>
    </citation>
    <scope>NUCLEOTIDE SEQUENCE [LARGE SCALE GENOMIC DNA]</scope>
    <source>
        <strain evidence="2">PS312</strain>
    </source>
</reference>
<evidence type="ECO:0000313" key="2">
    <source>
        <dbReference type="Proteomes" id="UP000005239"/>
    </source>
</evidence>
<accession>A0A2A6C2L1</accession>
<evidence type="ECO:0000313" key="1">
    <source>
        <dbReference type="EnsemblMetazoa" id="PPA34167.1"/>
    </source>
</evidence>
<proteinExistence type="predicted"/>
<name>A0A2A6C2L1_PRIPA</name>
<dbReference type="AlphaFoldDB" id="A0A2A6C2L1"/>